<proteinExistence type="predicted"/>
<evidence type="ECO:0000256" key="1">
    <source>
        <dbReference type="SAM" id="Phobius"/>
    </source>
</evidence>
<feature type="transmembrane region" description="Helical" evidence="1">
    <location>
        <begin position="91"/>
        <end position="108"/>
    </location>
</feature>
<evidence type="ECO:0000313" key="2">
    <source>
        <dbReference type="EMBL" id="MBK1790679.1"/>
    </source>
</evidence>
<gene>
    <name evidence="2" type="ORF">JIN82_05865</name>
</gene>
<protein>
    <submittedName>
        <fullName evidence="2">Uncharacterized protein</fullName>
    </submittedName>
</protein>
<dbReference type="Proteomes" id="UP000624703">
    <property type="component" value="Unassembled WGS sequence"/>
</dbReference>
<evidence type="ECO:0000313" key="3">
    <source>
        <dbReference type="Proteomes" id="UP000624703"/>
    </source>
</evidence>
<keyword evidence="1" id="KW-0812">Transmembrane</keyword>
<dbReference type="AlphaFoldDB" id="A0A8J7SIK7"/>
<sequence length="413" mass="46511">MSQGFYHCHVCGEFFKSPVPRAIGGLCPNCKQPPESSPEQNAAKAADEPFDDTSFQSAESFALTEEQIENARHHESHELKKKLKKQLRSRLILSACWASILIGAIAFFEITRDIAEEEVDERDKQAELEEVLAARKRMREQNYVRNVAPKAHRILAGYLNSRDQIKRTQLVMDSTRLAPIMVSYYDSHPAMSVKPKDLDLKYYRYVDIDGNSGIETRWSADGAEEFEAFFLDQEGELKLDWEALVKFNSRSWPLFATGKAGDEGEFRLYLRKHQYEGATENSDIVLDLYSPTLTGIGSIGGVEKVCRVSRDSEVGEKLVELIEDYNKGKAAFGSGLVKSDPINYMRARVKLRLVAEGNLMRIEMVDVLANHWKANSLPAGFGDDDGVLESKPLSVEDFEEGADSKMPNVEILQ</sequence>
<dbReference type="EMBL" id="JAENIM010000031">
    <property type="protein sequence ID" value="MBK1790679.1"/>
    <property type="molecule type" value="Genomic_DNA"/>
</dbReference>
<reference evidence="2" key="1">
    <citation type="submission" date="2021-01" db="EMBL/GenBank/DDBJ databases">
        <title>Modified the classification status of verrucomicrobia.</title>
        <authorList>
            <person name="Feng X."/>
        </authorList>
    </citation>
    <scope>NUCLEOTIDE SEQUENCE</scope>
    <source>
        <strain evidence="2">_KCTC 22039</strain>
    </source>
</reference>
<accession>A0A8J7SIK7</accession>
<keyword evidence="1" id="KW-0472">Membrane</keyword>
<organism evidence="2 3">
    <name type="scientific">Persicirhabdus sediminis</name>
    <dbReference type="NCBI Taxonomy" id="454144"/>
    <lineage>
        <taxon>Bacteria</taxon>
        <taxon>Pseudomonadati</taxon>
        <taxon>Verrucomicrobiota</taxon>
        <taxon>Verrucomicrobiia</taxon>
        <taxon>Verrucomicrobiales</taxon>
        <taxon>Verrucomicrobiaceae</taxon>
        <taxon>Persicirhabdus</taxon>
    </lineage>
</organism>
<name>A0A8J7SIK7_9BACT</name>
<comment type="caution">
    <text evidence="2">The sequence shown here is derived from an EMBL/GenBank/DDBJ whole genome shotgun (WGS) entry which is preliminary data.</text>
</comment>
<dbReference type="RefSeq" id="WP_200310705.1">
    <property type="nucleotide sequence ID" value="NZ_JAENIM010000031.1"/>
</dbReference>
<keyword evidence="1" id="KW-1133">Transmembrane helix</keyword>
<keyword evidence="3" id="KW-1185">Reference proteome</keyword>